<dbReference type="GO" id="GO:0003904">
    <property type="term" value="F:deoxyribodipyrimidine photo-lyase activity"/>
    <property type="evidence" value="ECO:0007669"/>
    <property type="project" value="TreeGrafter"/>
</dbReference>
<evidence type="ECO:0000256" key="2">
    <source>
        <dbReference type="PIRSR" id="PIRSR602081-1"/>
    </source>
</evidence>
<feature type="region of interest" description="Disordered" evidence="3">
    <location>
        <begin position="1"/>
        <end position="37"/>
    </location>
</feature>
<feature type="binding site" evidence="2">
    <location>
        <position position="391"/>
    </location>
    <ligand>
        <name>FAD</name>
        <dbReference type="ChEBI" id="CHEBI:57692"/>
    </ligand>
</feature>
<keyword evidence="6" id="KW-1185">Reference proteome</keyword>
<evidence type="ECO:0000256" key="1">
    <source>
        <dbReference type="ARBA" id="ARBA00005862"/>
    </source>
</evidence>
<dbReference type="Gene3D" id="1.25.40.80">
    <property type="match status" value="1"/>
</dbReference>
<evidence type="ECO:0000313" key="5">
    <source>
        <dbReference type="EMBL" id="KKY18027.1"/>
    </source>
</evidence>
<feature type="domain" description="Photolyase/cryptochrome alpha/beta" evidence="4">
    <location>
        <begin position="91"/>
        <end position="228"/>
    </location>
</feature>
<dbReference type="InterPro" id="IPR002081">
    <property type="entry name" value="Cryptochrome/DNA_photolyase_1"/>
</dbReference>
<dbReference type="GO" id="GO:0071949">
    <property type="term" value="F:FAD binding"/>
    <property type="evidence" value="ECO:0007669"/>
    <property type="project" value="TreeGrafter"/>
</dbReference>
<accession>A0A0G2E4T2</accession>
<comment type="caution">
    <text evidence="5">The sequence shown here is derived from an EMBL/GenBank/DDBJ whole genome shotgun (WGS) entry which is preliminary data.</text>
</comment>
<evidence type="ECO:0000256" key="3">
    <source>
        <dbReference type="SAM" id="MobiDB-lite"/>
    </source>
</evidence>
<feature type="binding site" evidence="2">
    <location>
        <begin position="394"/>
        <end position="401"/>
    </location>
    <ligand>
        <name>FAD</name>
        <dbReference type="ChEBI" id="CHEBI:57692"/>
    </ligand>
</feature>
<dbReference type="GO" id="GO:0005737">
    <property type="term" value="C:cytoplasm"/>
    <property type="evidence" value="ECO:0007669"/>
    <property type="project" value="TreeGrafter"/>
</dbReference>
<dbReference type="SUPFAM" id="SSF48173">
    <property type="entry name" value="Cryptochrome/photolyase FAD-binding domain"/>
    <property type="match status" value="1"/>
</dbReference>
<dbReference type="PANTHER" id="PTHR11455">
    <property type="entry name" value="CRYPTOCHROME"/>
    <property type="match status" value="1"/>
</dbReference>
<dbReference type="AlphaFoldDB" id="A0A0G2E4T2"/>
<organism evidence="5 6">
    <name type="scientific">Phaeomoniella chlamydospora</name>
    <name type="common">Phaeoacremonium chlamydosporum</name>
    <dbReference type="NCBI Taxonomy" id="158046"/>
    <lineage>
        <taxon>Eukaryota</taxon>
        <taxon>Fungi</taxon>
        <taxon>Dikarya</taxon>
        <taxon>Ascomycota</taxon>
        <taxon>Pezizomycotina</taxon>
        <taxon>Eurotiomycetes</taxon>
        <taxon>Chaetothyriomycetidae</taxon>
        <taxon>Phaeomoniellales</taxon>
        <taxon>Phaeomoniellaceae</taxon>
        <taxon>Phaeomoniella</taxon>
    </lineage>
</organism>
<comment type="similarity">
    <text evidence="1">Belongs to the DNA photolyase class-1 family.</text>
</comment>
<dbReference type="Pfam" id="PF00875">
    <property type="entry name" value="DNA_photolyase"/>
    <property type="match status" value="1"/>
</dbReference>
<dbReference type="PANTHER" id="PTHR11455:SF18">
    <property type="entry name" value="SI:CH1073-390K14.1"/>
    <property type="match status" value="1"/>
</dbReference>
<dbReference type="InterPro" id="IPR014729">
    <property type="entry name" value="Rossmann-like_a/b/a_fold"/>
</dbReference>
<gene>
    <name evidence="5" type="ORF">UCRPC4_g05230</name>
</gene>
<dbReference type="InterPro" id="IPR036134">
    <property type="entry name" value="Crypto/Photolyase_FAD-like_sf"/>
</dbReference>
<dbReference type="GO" id="GO:0005634">
    <property type="term" value="C:nucleus"/>
    <property type="evidence" value="ECO:0007669"/>
    <property type="project" value="TreeGrafter"/>
</dbReference>
<reference evidence="5 6" key="1">
    <citation type="submission" date="2015-05" db="EMBL/GenBank/DDBJ databases">
        <title>Distinctive expansion of gene families associated with plant cell wall degradation and secondary metabolism in the genomes of grapevine trunk pathogens.</title>
        <authorList>
            <person name="Lawrence D.P."/>
            <person name="Travadon R."/>
            <person name="Rolshausen P.E."/>
            <person name="Baumgartner K."/>
        </authorList>
    </citation>
    <scope>NUCLEOTIDE SEQUENCE [LARGE SCALE GENOMIC DNA]</scope>
    <source>
        <strain evidence="5">UCRPC4</strain>
    </source>
</reference>
<proteinExistence type="inferred from homology"/>
<sequence>MAARSNGTIGMTKRKANMSPTIAAKRKRSSSPRRETVEERLGIVQRKFYPAEMSIERAHAYRDGRLEKPIDTFKKAMRETTEERDKISTGNAVVHWFKCDLRTRDNTALHMASERAIRDSVPLICIYLISPQDFEAHLTSAVRVDFILRSLRVLQADLAQLNIPLYVESVQRRKNLPGRLIQLCKTWNASHLFTNVEYEVDELRREASLFRECLGSGVSFNACEDTCVVAPYTLSSLSGSQYSIYSPWYRAWLRYLNERPNHIQGYPQPATNSPSVRQRFEDLFEVEIPEAPANRRLSEQEKQKFVNMWPAGEGEAHERLKKFIGSKIRSYKDNRNLPAGNNTSVLSVHLAAGTLAARTCIREAQHANNTSKEIGYRYGKLDAGNAGIITWIAELAWRDFYKYDRDIHLLQMFAADFSRHIMCHAPWVV</sequence>
<dbReference type="Proteomes" id="UP000053317">
    <property type="component" value="Unassembled WGS sequence"/>
</dbReference>
<keyword evidence="5" id="KW-0456">Lyase</keyword>
<dbReference type="SUPFAM" id="SSF52425">
    <property type="entry name" value="Cryptochrome/photolyase, N-terminal domain"/>
    <property type="match status" value="1"/>
</dbReference>
<feature type="binding site" evidence="2">
    <location>
        <begin position="343"/>
        <end position="347"/>
    </location>
    <ligand>
        <name>FAD</name>
        <dbReference type="ChEBI" id="CHEBI:57692"/>
    </ligand>
</feature>
<keyword evidence="2" id="KW-0285">Flavoprotein</keyword>
<evidence type="ECO:0000259" key="4">
    <source>
        <dbReference type="PROSITE" id="PS51645"/>
    </source>
</evidence>
<comment type="cofactor">
    <cofactor evidence="2">
        <name>FAD</name>
        <dbReference type="ChEBI" id="CHEBI:57692"/>
    </cofactor>
    <text evidence="2">Binds 1 FAD per subunit.</text>
</comment>
<name>A0A0G2E4T2_PHACM</name>
<dbReference type="InterPro" id="IPR006050">
    <property type="entry name" value="DNA_photolyase_N"/>
</dbReference>
<dbReference type="OrthoDB" id="435881at2759"/>
<evidence type="ECO:0000313" key="6">
    <source>
        <dbReference type="Proteomes" id="UP000053317"/>
    </source>
</evidence>
<protein>
    <submittedName>
        <fullName evidence="5">Putative deoxyribodipyrimidine photo-lyase</fullName>
    </submittedName>
</protein>
<reference evidence="5 6" key="2">
    <citation type="submission" date="2015-05" db="EMBL/GenBank/DDBJ databases">
        <authorList>
            <person name="Morales-Cruz A."/>
            <person name="Amrine K.C."/>
            <person name="Cantu D."/>
        </authorList>
    </citation>
    <scope>NUCLEOTIDE SEQUENCE [LARGE SCALE GENOMIC DNA]</scope>
    <source>
        <strain evidence="5">UCRPC4</strain>
    </source>
</reference>
<dbReference type="EMBL" id="LCWF01000133">
    <property type="protein sequence ID" value="KKY18027.1"/>
    <property type="molecule type" value="Genomic_DNA"/>
</dbReference>
<dbReference type="InterPro" id="IPR036155">
    <property type="entry name" value="Crypto/Photolyase_N_sf"/>
</dbReference>
<dbReference type="PROSITE" id="PS51645">
    <property type="entry name" value="PHR_CRY_ALPHA_BETA"/>
    <property type="match status" value="1"/>
</dbReference>
<keyword evidence="2" id="KW-0274">FAD</keyword>
<dbReference type="GO" id="GO:0043153">
    <property type="term" value="P:entrainment of circadian clock by photoperiod"/>
    <property type="evidence" value="ECO:0007669"/>
    <property type="project" value="TreeGrafter"/>
</dbReference>
<dbReference type="GO" id="GO:0003677">
    <property type="term" value="F:DNA binding"/>
    <property type="evidence" value="ECO:0007669"/>
    <property type="project" value="TreeGrafter"/>
</dbReference>
<dbReference type="GO" id="GO:0032922">
    <property type="term" value="P:circadian regulation of gene expression"/>
    <property type="evidence" value="ECO:0007669"/>
    <property type="project" value="TreeGrafter"/>
</dbReference>
<feature type="binding site" evidence="2">
    <location>
        <position position="331"/>
    </location>
    <ligand>
        <name>FAD</name>
        <dbReference type="ChEBI" id="CHEBI:57692"/>
    </ligand>
</feature>
<dbReference type="Gene3D" id="3.40.50.620">
    <property type="entry name" value="HUPs"/>
    <property type="match status" value="1"/>
</dbReference>